<dbReference type="InterPro" id="IPR046960">
    <property type="entry name" value="PPR_At4g14850-like_plant"/>
</dbReference>
<dbReference type="FunFam" id="1.25.40.10:FF:000343">
    <property type="entry name" value="Pentatricopeptide repeat-containing protein At3g58590"/>
    <property type="match status" value="1"/>
</dbReference>
<comment type="caution">
    <text evidence="4">The sequence shown here is derived from an EMBL/GenBank/DDBJ whole genome shotgun (WGS) entry which is preliminary data.</text>
</comment>
<dbReference type="InterPro" id="IPR002421">
    <property type="entry name" value="5-3_exonuclease"/>
</dbReference>
<reference evidence="4 5" key="1">
    <citation type="submission" date="2020-08" db="EMBL/GenBank/DDBJ databases">
        <title>Plant Genome Project.</title>
        <authorList>
            <person name="Zhang R.-G."/>
        </authorList>
    </citation>
    <scope>NUCLEOTIDE SEQUENCE [LARGE SCALE GENOMIC DNA]</scope>
    <source>
        <tissue evidence="4">Rhizome</tissue>
    </source>
</reference>
<dbReference type="InterPro" id="IPR029060">
    <property type="entry name" value="PIN-like_dom_sf"/>
</dbReference>
<dbReference type="Pfam" id="PF02739">
    <property type="entry name" value="5_3_exonuc_N"/>
    <property type="match status" value="1"/>
</dbReference>
<keyword evidence="5" id="KW-1185">Reference proteome</keyword>
<dbReference type="CDD" id="cd09898">
    <property type="entry name" value="H3TH_53EXO"/>
    <property type="match status" value="1"/>
</dbReference>
<dbReference type="NCBIfam" id="TIGR00756">
    <property type="entry name" value="PPR"/>
    <property type="match status" value="7"/>
</dbReference>
<dbReference type="InterPro" id="IPR046848">
    <property type="entry name" value="E_motif"/>
</dbReference>
<keyword evidence="1" id="KW-0677">Repeat</keyword>
<dbReference type="Pfam" id="PF01367">
    <property type="entry name" value="5_3_exonuc"/>
    <property type="match status" value="1"/>
</dbReference>
<dbReference type="Gene3D" id="3.40.50.1010">
    <property type="entry name" value="5'-nuclease"/>
    <property type="match status" value="1"/>
</dbReference>
<dbReference type="GO" id="GO:0009451">
    <property type="term" value="P:RNA modification"/>
    <property type="evidence" value="ECO:0007669"/>
    <property type="project" value="InterPro"/>
</dbReference>
<feature type="repeat" description="PPR" evidence="2">
    <location>
        <begin position="614"/>
        <end position="648"/>
    </location>
</feature>
<feature type="repeat" description="PPR" evidence="2">
    <location>
        <begin position="214"/>
        <end position="248"/>
    </location>
</feature>
<dbReference type="GO" id="GO:0003723">
    <property type="term" value="F:RNA binding"/>
    <property type="evidence" value="ECO:0007669"/>
    <property type="project" value="InterPro"/>
</dbReference>
<dbReference type="Pfam" id="PF01535">
    <property type="entry name" value="PPR"/>
    <property type="match status" value="3"/>
</dbReference>
<evidence type="ECO:0000256" key="2">
    <source>
        <dbReference type="PROSITE-ProRule" id="PRU00708"/>
    </source>
</evidence>
<dbReference type="FunFam" id="1.25.40.10:FF:000381">
    <property type="entry name" value="Pentatricopeptide repeat-containing protein"/>
    <property type="match status" value="1"/>
</dbReference>
<dbReference type="FunFam" id="1.10.150.20:FF:000042">
    <property type="entry name" value="5'-3' exonuclease family protein"/>
    <property type="match status" value="1"/>
</dbReference>
<dbReference type="FunFam" id="1.25.40.10:FF:000366">
    <property type="entry name" value="Pentatricopeptide (PPR) repeat-containing protein"/>
    <property type="match status" value="1"/>
</dbReference>
<feature type="repeat" description="PPR" evidence="2">
    <location>
        <begin position="113"/>
        <end position="147"/>
    </location>
</feature>
<dbReference type="Gene3D" id="1.25.40.10">
    <property type="entry name" value="Tetratricopeptide repeat domain"/>
    <property type="match status" value="6"/>
</dbReference>
<dbReference type="InterPro" id="IPR020045">
    <property type="entry name" value="DNA_polI_H3TH"/>
</dbReference>
<dbReference type="InterPro" id="IPR036279">
    <property type="entry name" value="5-3_exonuclease_C_sf"/>
</dbReference>
<dbReference type="FunFam" id="1.25.40.10:FF:000285">
    <property type="entry name" value="Pentatricopeptide repeat-containing protein, chloroplastic"/>
    <property type="match status" value="1"/>
</dbReference>
<name>A0A8J5LFJ5_ZINOF</name>
<evidence type="ECO:0000256" key="1">
    <source>
        <dbReference type="ARBA" id="ARBA00022737"/>
    </source>
</evidence>
<feature type="domain" description="5'-3' exonuclease" evidence="3">
    <location>
        <begin position="921"/>
        <end position="1186"/>
    </location>
</feature>
<dbReference type="PANTHER" id="PTHR47926">
    <property type="entry name" value="PENTATRICOPEPTIDE REPEAT-CONTAINING PROTEIN"/>
    <property type="match status" value="1"/>
</dbReference>
<dbReference type="FunFam" id="1.25.40.10:FF:000073">
    <property type="entry name" value="Pentatricopeptide repeat-containing protein chloroplastic"/>
    <property type="match status" value="1"/>
</dbReference>
<dbReference type="InterPro" id="IPR020046">
    <property type="entry name" value="5-3_exonucl_a-hlix_arch_N"/>
</dbReference>
<protein>
    <recommendedName>
        <fullName evidence="3">5'-3' exonuclease domain-containing protein</fullName>
    </recommendedName>
</protein>
<dbReference type="CDD" id="cd09859">
    <property type="entry name" value="PIN_53EXO"/>
    <property type="match status" value="1"/>
</dbReference>
<evidence type="ECO:0000313" key="4">
    <source>
        <dbReference type="EMBL" id="KAG6512937.1"/>
    </source>
</evidence>
<dbReference type="PROSITE" id="PS51375">
    <property type="entry name" value="PPR"/>
    <property type="match status" value="6"/>
</dbReference>
<organism evidence="4 5">
    <name type="scientific">Zingiber officinale</name>
    <name type="common">Ginger</name>
    <name type="synonym">Amomum zingiber</name>
    <dbReference type="NCBI Taxonomy" id="94328"/>
    <lineage>
        <taxon>Eukaryota</taxon>
        <taxon>Viridiplantae</taxon>
        <taxon>Streptophyta</taxon>
        <taxon>Embryophyta</taxon>
        <taxon>Tracheophyta</taxon>
        <taxon>Spermatophyta</taxon>
        <taxon>Magnoliopsida</taxon>
        <taxon>Liliopsida</taxon>
        <taxon>Zingiberales</taxon>
        <taxon>Zingiberaceae</taxon>
        <taxon>Zingiber</taxon>
    </lineage>
</organism>
<dbReference type="Pfam" id="PF13041">
    <property type="entry name" value="PPR_2"/>
    <property type="match status" value="6"/>
</dbReference>
<dbReference type="InterPro" id="IPR011990">
    <property type="entry name" value="TPR-like_helical_dom_sf"/>
</dbReference>
<proteinExistence type="predicted"/>
<evidence type="ECO:0000259" key="3">
    <source>
        <dbReference type="SMART" id="SM00475"/>
    </source>
</evidence>
<gene>
    <name evidence="4" type="ORF">ZIOFF_031076</name>
</gene>
<dbReference type="Gene3D" id="1.10.150.20">
    <property type="entry name" value="5' to 3' exonuclease, C-terminal subdomain"/>
    <property type="match status" value="1"/>
</dbReference>
<dbReference type="FunFam" id="1.25.40.10:FF:000031">
    <property type="entry name" value="Pentatricopeptide repeat-containing protein mitochondrial"/>
    <property type="match status" value="1"/>
</dbReference>
<evidence type="ECO:0000313" key="5">
    <source>
        <dbReference type="Proteomes" id="UP000734854"/>
    </source>
</evidence>
<dbReference type="SUPFAM" id="SSF47807">
    <property type="entry name" value="5' to 3' exonuclease, C-terminal subdomain"/>
    <property type="match status" value="1"/>
</dbReference>
<feature type="repeat" description="PPR" evidence="2">
    <location>
        <begin position="412"/>
        <end position="446"/>
    </location>
</feature>
<dbReference type="Proteomes" id="UP000734854">
    <property type="component" value="Unassembled WGS sequence"/>
</dbReference>
<dbReference type="SUPFAM" id="SSF48452">
    <property type="entry name" value="TPR-like"/>
    <property type="match status" value="1"/>
</dbReference>
<feature type="repeat" description="PPR" evidence="2">
    <location>
        <begin position="311"/>
        <end position="345"/>
    </location>
</feature>
<sequence length="1232" mass="137762">MAALAACVLPSPWRPESPVHRATSSLESLILSLGSYAASGHSSPRDQDAHYNAILALCIARRSLRDGLCLRSHIASIVYAPSLFLQNQFINLFSKCGAIDMARQVFDEMPHRNVVSWNALLSGYLSNGRILDALLLFSVMVDAGPSPNHLTYLTAVRALVATGSRELGKQIHGRILKEGFLSRAEVANCLINMYSKFGELDDAETVYCRMVERDTASWNSLIALKARRGHTDDALVLFVDMLDEGFAPDEFTFGTLLSLQDTTFIRELHGQITKRALCYNLFVGTALVDAYGRFGNVKIASQIFDLMHERNVVAWNSVISACFANGKAQEGLQLFLEMGEQGLLPDEYTISILLKAAASQLSVLVGRQFHGVAIKMGLQTNAMIGNSLIMMYAKNEWVSDSFLAFKDISEHDLISWNSIVQCYLQNEEPEQAWMLFVEMKSLGYQPDEFSFVGALAACASLARHQSGREVHGDMIKRSIIPDAFIGSALIDMYSKSMVVSDAWQVFSRVKHKDLIIWNALISGLSQNGYLDEVFKLLYWMREEDFKPDKFTFASIFAACANTMAVQQGRQVQGLILKSELNADAAVANSLITMYCRAGCLREASQVFFDLPLKNVVSWTAMIGGCAQSGYSQEALKIFAQMQKDAVKPNAKTFVALLTACSYAGLSNDAGKFFEMMEVKYSIQPCFDHYACMVDILGRAGRLNEAENLIKSMPFQPDALVWRMLLSACRVHGDAERGRRAMERILALEPGDSAAYILLSNLYASIGNWHGVEEVRELMKVNGVKKEPGKSWIEVNARIHEFVAGGSTHPNTKEIYLRLKGLLEQMKDEGYITEIALRFVKSSRLLPASSSDLPVSSRRYRMAPLVVANSSVVHPQQLCLPPRLRRWRFSLPSPRCTYSGEPLLPGVADPLGNSTERSKGKGRVFFLDVNPLCFDGSQPSLRSFARWVDLFFSRVSLRDPVIAVLDGEEGNEYRKRLLPSYKAHRSKYLRRSRIFGNARQDFLSTTEPQIVDVLLKCNVPVIKVHGYEADDVIATLTDQVLQKGLRVVIGSPDKDFKQLISEEVQIVMPLPDIGRWSFYTIKHYIDQYKCDPSSDLSLRCFMGDEVDGVPGIQHLVPGFGRNTAIKLLKKHGSLEDLLSAAAVRTVGKHYAQDALIKHADYLRTNYKVLSLRRDASIQIDVDWLSERSTFNDSVALSDFLRKLGERHERQKLYKSCRGQQKPFLDLTYAIKAL</sequence>
<dbReference type="AlphaFoldDB" id="A0A8J5LFJ5"/>
<dbReference type="InterPro" id="IPR002885">
    <property type="entry name" value="PPR_rpt"/>
</dbReference>
<dbReference type="EMBL" id="JACMSC010000008">
    <property type="protein sequence ID" value="KAG6512937.1"/>
    <property type="molecule type" value="Genomic_DNA"/>
</dbReference>
<dbReference type="GO" id="GO:0008409">
    <property type="term" value="F:5'-3' exonuclease activity"/>
    <property type="evidence" value="ECO:0007669"/>
    <property type="project" value="InterPro"/>
</dbReference>
<dbReference type="SUPFAM" id="SSF88723">
    <property type="entry name" value="PIN domain-like"/>
    <property type="match status" value="1"/>
</dbReference>
<feature type="repeat" description="PPR" evidence="2">
    <location>
        <begin position="513"/>
        <end position="547"/>
    </location>
</feature>
<dbReference type="SMART" id="SM00475">
    <property type="entry name" value="53EXOc"/>
    <property type="match status" value="1"/>
</dbReference>
<dbReference type="FunFam" id="3.40.50.1010:FF:000027">
    <property type="entry name" value="5'-3' exonuclease family protein"/>
    <property type="match status" value="1"/>
</dbReference>
<dbReference type="PANTHER" id="PTHR47926:SF533">
    <property type="entry name" value="DYW DOMAIN-CONTAINING PROTEIN"/>
    <property type="match status" value="1"/>
</dbReference>
<accession>A0A8J5LFJ5</accession>
<dbReference type="Pfam" id="PF20431">
    <property type="entry name" value="E_motif"/>
    <property type="match status" value="1"/>
</dbReference>
<dbReference type="GO" id="GO:0003677">
    <property type="term" value="F:DNA binding"/>
    <property type="evidence" value="ECO:0007669"/>
    <property type="project" value="InterPro"/>
</dbReference>